<keyword evidence="3" id="KW-1185">Reference proteome</keyword>
<proteinExistence type="predicted"/>
<accession>A0A7X0D4T0</accession>
<evidence type="ECO:0000313" key="2">
    <source>
        <dbReference type="EMBL" id="MBB6171513.1"/>
    </source>
</evidence>
<dbReference type="RefSeq" id="WP_184074772.1">
    <property type="nucleotide sequence ID" value="NZ_JACHDS010000001.1"/>
</dbReference>
<feature type="compositionally biased region" description="Low complexity" evidence="1">
    <location>
        <begin position="49"/>
        <end position="66"/>
    </location>
</feature>
<feature type="region of interest" description="Disordered" evidence="1">
    <location>
        <begin position="49"/>
        <end position="141"/>
    </location>
</feature>
<sequence length="150" mass="14594">MTRTGGRARGRVHPAHLALGILAALMAVVFAAHHELLLPQHAVHAAPAAPSAAAAPHGADTGPHPHTTASAVPASHGAGHGTGTTSSGTCDSSDNGGCLTAPTALPLPAPAPAPDILLPPPAPPATGLPPAHTIGPSPPPDLAELSILRI</sequence>
<protein>
    <submittedName>
        <fullName evidence="2">Uncharacterized protein</fullName>
    </submittedName>
</protein>
<feature type="compositionally biased region" description="Pro residues" evidence="1">
    <location>
        <begin position="105"/>
        <end position="127"/>
    </location>
</feature>
<evidence type="ECO:0000313" key="3">
    <source>
        <dbReference type="Proteomes" id="UP000546642"/>
    </source>
</evidence>
<feature type="compositionally biased region" description="Low complexity" evidence="1">
    <location>
        <begin position="83"/>
        <end position="104"/>
    </location>
</feature>
<dbReference type="AlphaFoldDB" id="A0A7X0D4T0"/>
<dbReference type="Pfam" id="PF19650">
    <property type="entry name" value="DUF6153"/>
    <property type="match status" value="1"/>
</dbReference>
<gene>
    <name evidence="2" type="ORF">HNR23_001573</name>
</gene>
<evidence type="ECO:0000256" key="1">
    <source>
        <dbReference type="SAM" id="MobiDB-lite"/>
    </source>
</evidence>
<comment type="caution">
    <text evidence="2">The sequence shown here is derived from an EMBL/GenBank/DDBJ whole genome shotgun (WGS) entry which is preliminary data.</text>
</comment>
<reference evidence="2 3" key="1">
    <citation type="submission" date="2020-08" db="EMBL/GenBank/DDBJ databases">
        <title>Sequencing the genomes of 1000 actinobacteria strains.</title>
        <authorList>
            <person name="Klenk H.-P."/>
        </authorList>
    </citation>
    <scope>NUCLEOTIDE SEQUENCE [LARGE SCALE GENOMIC DNA]</scope>
    <source>
        <strain evidence="2 3">DSM 46659</strain>
    </source>
</reference>
<dbReference type="EMBL" id="JACHDS010000001">
    <property type="protein sequence ID" value="MBB6171513.1"/>
    <property type="molecule type" value="Genomic_DNA"/>
</dbReference>
<name>A0A7X0D4T0_9ACTN</name>
<dbReference type="Proteomes" id="UP000546642">
    <property type="component" value="Unassembled WGS sequence"/>
</dbReference>
<organism evidence="2 3">
    <name type="scientific">Nocardiopsis mwathae</name>
    <dbReference type="NCBI Taxonomy" id="1472723"/>
    <lineage>
        <taxon>Bacteria</taxon>
        <taxon>Bacillati</taxon>
        <taxon>Actinomycetota</taxon>
        <taxon>Actinomycetes</taxon>
        <taxon>Streptosporangiales</taxon>
        <taxon>Nocardiopsidaceae</taxon>
        <taxon>Nocardiopsis</taxon>
    </lineage>
</organism>
<dbReference type="InterPro" id="IPR046151">
    <property type="entry name" value="DUF6153"/>
</dbReference>